<dbReference type="AlphaFoldDB" id="A0A1H6RG43"/>
<dbReference type="EMBL" id="FNYH01000003">
    <property type="protein sequence ID" value="SEI52284.1"/>
    <property type="molecule type" value="Genomic_DNA"/>
</dbReference>
<evidence type="ECO:0000256" key="6">
    <source>
        <dbReference type="SAM" id="Phobius"/>
    </source>
</evidence>
<dbReference type="InterPro" id="IPR005598">
    <property type="entry name" value="ATP_synth_I"/>
</dbReference>
<dbReference type="Proteomes" id="UP000242999">
    <property type="component" value="Unassembled WGS sequence"/>
</dbReference>
<keyword evidence="3 6" id="KW-0812">Transmembrane</keyword>
<evidence type="ECO:0000313" key="7">
    <source>
        <dbReference type="EMBL" id="SEI52284.1"/>
    </source>
</evidence>
<protein>
    <submittedName>
        <fullName evidence="7">ATP synthase protein I</fullName>
    </submittedName>
</protein>
<dbReference type="RefSeq" id="WP_093308830.1">
    <property type="nucleotide sequence ID" value="NZ_FNYH01000003.1"/>
</dbReference>
<keyword evidence="4 6" id="KW-1133">Transmembrane helix</keyword>
<accession>A0A1H6RG43</accession>
<evidence type="ECO:0000256" key="5">
    <source>
        <dbReference type="ARBA" id="ARBA00023136"/>
    </source>
</evidence>
<dbReference type="OrthoDB" id="5702716at2"/>
<keyword evidence="5 6" id="KW-0472">Membrane</keyword>
<feature type="transmembrane region" description="Helical" evidence="6">
    <location>
        <begin position="92"/>
        <end position="112"/>
    </location>
</feature>
<keyword evidence="2" id="KW-1003">Cell membrane</keyword>
<dbReference type="PROSITE" id="PS51257">
    <property type="entry name" value="PROKAR_LIPOPROTEIN"/>
    <property type="match status" value="1"/>
</dbReference>
<dbReference type="Pfam" id="PF03899">
    <property type="entry name" value="ATP-synt_I"/>
    <property type="match status" value="1"/>
</dbReference>
<dbReference type="STRING" id="64971.SAMN05421831_103176"/>
<proteinExistence type="predicted"/>
<evidence type="ECO:0000256" key="1">
    <source>
        <dbReference type="ARBA" id="ARBA00004651"/>
    </source>
</evidence>
<organism evidence="7 8">
    <name type="scientific">Allopseudospirillum japonicum</name>
    <dbReference type="NCBI Taxonomy" id="64971"/>
    <lineage>
        <taxon>Bacteria</taxon>
        <taxon>Pseudomonadati</taxon>
        <taxon>Pseudomonadota</taxon>
        <taxon>Gammaproteobacteria</taxon>
        <taxon>Oceanospirillales</taxon>
        <taxon>Oceanospirillaceae</taxon>
        <taxon>Allopseudospirillum</taxon>
    </lineage>
</organism>
<reference evidence="8" key="1">
    <citation type="submission" date="2016-10" db="EMBL/GenBank/DDBJ databases">
        <authorList>
            <person name="Varghese N."/>
            <person name="Submissions S."/>
        </authorList>
    </citation>
    <scope>NUCLEOTIDE SEQUENCE [LARGE SCALE GENOMIC DNA]</scope>
    <source>
        <strain evidence="8">DSM 7165</strain>
    </source>
</reference>
<gene>
    <name evidence="7" type="ORF">SAMN05421831_103176</name>
</gene>
<comment type="subcellular location">
    <subcellularLocation>
        <location evidence="1">Cell membrane</location>
        <topology evidence="1">Multi-pass membrane protein</topology>
    </subcellularLocation>
</comment>
<feature type="transmembrane region" description="Helical" evidence="6">
    <location>
        <begin position="25"/>
        <end position="49"/>
    </location>
</feature>
<name>A0A1H6RG43_9GAMM</name>
<sequence>MRVIGLQLLGSISLACVGWALGDLVIAYSLLTGGLVCALPNLVFAWMAFRFQGARAAKRVVNAFYKAEMLKFGLTVVLFAGVFALVRPLNPIFFFVAYVAVQALHWLSPWIIKVR</sequence>
<keyword evidence="8" id="KW-1185">Reference proteome</keyword>
<dbReference type="GO" id="GO:0005886">
    <property type="term" value="C:plasma membrane"/>
    <property type="evidence" value="ECO:0007669"/>
    <property type="project" value="UniProtKB-SubCell"/>
</dbReference>
<evidence type="ECO:0000313" key="8">
    <source>
        <dbReference type="Proteomes" id="UP000242999"/>
    </source>
</evidence>
<evidence type="ECO:0000256" key="3">
    <source>
        <dbReference type="ARBA" id="ARBA00022692"/>
    </source>
</evidence>
<feature type="transmembrane region" description="Helical" evidence="6">
    <location>
        <begin position="69"/>
        <end position="86"/>
    </location>
</feature>
<evidence type="ECO:0000256" key="4">
    <source>
        <dbReference type="ARBA" id="ARBA00022989"/>
    </source>
</evidence>
<evidence type="ECO:0000256" key="2">
    <source>
        <dbReference type="ARBA" id="ARBA00022475"/>
    </source>
</evidence>